<dbReference type="RefSeq" id="WP_054067848.1">
    <property type="nucleotide sequence ID" value="NZ_CP020121.1"/>
</dbReference>
<dbReference type="OrthoDB" id="8810677at2"/>
<protein>
    <submittedName>
        <fullName evidence="1">Uncharacterized protein</fullName>
    </submittedName>
</protein>
<gene>
    <name evidence="1" type="ORF">B5M06_14805</name>
</gene>
<name>A0A1V0BHC3_9BURK</name>
<dbReference type="GeneID" id="83040580"/>
<dbReference type="KEGG" id="cke:B5M06_14805"/>
<dbReference type="AlphaFoldDB" id="A0A1V0BHC3"/>
<proteinExistence type="predicted"/>
<accession>A0A1V0BHC3</accession>
<evidence type="ECO:0000313" key="1">
    <source>
        <dbReference type="EMBL" id="AQZ99330.1"/>
    </source>
</evidence>
<dbReference type="EMBL" id="CP020121">
    <property type="protein sequence ID" value="AQZ99330.1"/>
    <property type="molecule type" value="Genomic_DNA"/>
</dbReference>
<organism evidence="1 2">
    <name type="scientific">Comamonas kerstersii</name>
    <dbReference type="NCBI Taxonomy" id="225992"/>
    <lineage>
        <taxon>Bacteria</taxon>
        <taxon>Pseudomonadati</taxon>
        <taxon>Pseudomonadota</taxon>
        <taxon>Betaproteobacteria</taxon>
        <taxon>Burkholderiales</taxon>
        <taxon>Comamonadaceae</taxon>
        <taxon>Comamonas</taxon>
    </lineage>
</organism>
<dbReference type="Proteomes" id="UP000242792">
    <property type="component" value="Chromosome"/>
</dbReference>
<sequence length="126" mass="12926">MTIDYDEIAADALEAIQEAGQAVTLNVPGSGGGYIPGQGVVPANPATTAEGIGVLLDYTQREIDGTVIQHGDQKLLLAPQIEVVPTTAHTVTAMHLGVNKAFTVKNVGAVAPAGVPVLYILQLRGA</sequence>
<reference evidence="1 2" key="1">
    <citation type="submission" date="2017-03" db="EMBL/GenBank/DDBJ databases">
        <title>Rapid Whole Genome Sequencing of Comamonas kerstersii Causing Continuous ambulatory Peritoneal Dialysis-Associated Peritonitis.</title>
        <authorList>
            <person name="Zheng B."/>
        </authorList>
    </citation>
    <scope>NUCLEOTIDE SEQUENCE [LARGE SCALE GENOMIC DNA]</scope>
    <source>
        <strain evidence="1 2">8943</strain>
    </source>
</reference>
<evidence type="ECO:0000313" key="2">
    <source>
        <dbReference type="Proteomes" id="UP000242792"/>
    </source>
</evidence>